<sequence length="235" mass="26603">MEGLFVKSASLANRLEEARVGESARGGYVEATENLEKVEGPGFTSRPVMEELHHTNQAPVKPIGEVTARGFVNQALKRFKDTILKFAQKIRKFFFQSNAEIFDGIGIFKKYPELLPLVRESESLDEGIEKFMTKVLNHPRTRIINLPLFEKEKAKLKQSFRNLHDVLKKSQEAANINFAPYEEISKELGRIPLPKYEKLSPTQALGRMMATYQSKALAEDQESQLISIFLASSLS</sequence>
<dbReference type="AlphaFoldDB" id="A0A2N5VY27"/>
<reference evidence="1 2" key="1">
    <citation type="submission" date="2017-11" db="EMBL/GenBank/DDBJ databases">
        <title>De novo assembly and phasing of dikaryotic genomes from two isolates of Puccinia coronata f. sp. avenae, the causal agent of oat crown rust.</title>
        <authorList>
            <person name="Miller M.E."/>
            <person name="Zhang Y."/>
            <person name="Omidvar V."/>
            <person name="Sperschneider J."/>
            <person name="Schwessinger B."/>
            <person name="Raley C."/>
            <person name="Palmer J.M."/>
            <person name="Garnica D."/>
            <person name="Upadhyaya N."/>
            <person name="Rathjen J."/>
            <person name="Taylor J.M."/>
            <person name="Park R.F."/>
            <person name="Dodds P.N."/>
            <person name="Hirsch C.D."/>
            <person name="Kianian S.F."/>
            <person name="Figueroa M."/>
        </authorList>
    </citation>
    <scope>NUCLEOTIDE SEQUENCE [LARGE SCALE GENOMIC DNA]</scope>
    <source>
        <strain evidence="1">12NC29</strain>
    </source>
</reference>
<name>A0A2N5VY27_9BASI</name>
<gene>
    <name evidence="1" type="ORF">PCANC_05901</name>
</gene>
<dbReference type="EMBL" id="PGCJ01000039">
    <property type="protein sequence ID" value="PLW54886.1"/>
    <property type="molecule type" value="Genomic_DNA"/>
</dbReference>
<evidence type="ECO:0000313" key="2">
    <source>
        <dbReference type="Proteomes" id="UP000235388"/>
    </source>
</evidence>
<organism evidence="1 2">
    <name type="scientific">Puccinia coronata f. sp. avenae</name>
    <dbReference type="NCBI Taxonomy" id="200324"/>
    <lineage>
        <taxon>Eukaryota</taxon>
        <taxon>Fungi</taxon>
        <taxon>Dikarya</taxon>
        <taxon>Basidiomycota</taxon>
        <taxon>Pucciniomycotina</taxon>
        <taxon>Pucciniomycetes</taxon>
        <taxon>Pucciniales</taxon>
        <taxon>Pucciniaceae</taxon>
        <taxon>Puccinia</taxon>
    </lineage>
</organism>
<dbReference type="Proteomes" id="UP000235388">
    <property type="component" value="Unassembled WGS sequence"/>
</dbReference>
<protein>
    <submittedName>
        <fullName evidence="1">Uncharacterized protein</fullName>
    </submittedName>
</protein>
<comment type="caution">
    <text evidence="1">The sequence shown here is derived from an EMBL/GenBank/DDBJ whole genome shotgun (WGS) entry which is preliminary data.</text>
</comment>
<accession>A0A2N5VY27</accession>
<proteinExistence type="predicted"/>
<keyword evidence="2" id="KW-1185">Reference proteome</keyword>
<evidence type="ECO:0000313" key="1">
    <source>
        <dbReference type="EMBL" id="PLW54886.1"/>
    </source>
</evidence>